<feature type="transmembrane region" description="Helical" evidence="7">
    <location>
        <begin position="116"/>
        <end position="138"/>
    </location>
</feature>
<gene>
    <name evidence="8" type="ORF">FHS88_003413</name>
</gene>
<keyword evidence="3" id="KW-1003">Cell membrane</keyword>
<evidence type="ECO:0000256" key="6">
    <source>
        <dbReference type="ARBA" id="ARBA00023136"/>
    </source>
</evidence>
<comment type="caution">
    <text evidence="8">The sequence shown here is derived from an EMBL/GenBank/DDBJ whole genome shotgun (WGS) entry which is preliminary data.</text>
</comment>
<feature type="transmembrane region" description="Helical" evidence="7">
    <location>
        <begin position="55"/>
        <end position="76"/>
    </location>
</feature>
<feature type="transmembrane region" description="Helical" evidence="7">
    <location>
        <begin position="6"/>
        <end position="35"/>
    </location>
</feature>
<feature type="transmembrane region" description="Helical" evidence="7">
    <location>
        <begin position="82"/>
        <end position="104"/>
    </location>
</feature>
<evidence type="ECO:0000256" key="7">
    <source>
        <dbReference type="SAM" id="Phobius"/>
    </source>
</evidence>
<evidence type="ECO:0000256" key="4">
    <source>
        <dbReference type="ARBA" id="ARBA00022692"/>
    </source>
</evidence>
<sequence>MTAAEILAYFPATFLSFLIAFSLGLVFWVAGLVVVSMITPHAELTLLRAGNTPCALAFGGKAIGMVLPIAAVARSAAGPLDQVIWCIVAVAVQLVVHLILTTLLEGRLKQEIEANQVGGGAVFIAFMQIGAGILNNAVMSG</sequence>
<evidence type="ECO:0000313" key="8">
    <source>
        <dbReference type="EMBL" id="MBB5691260.1"/>
    </source>
</evidence>
<name>A0A840XVW9_9PROT</name>
<keyword evidence="6 7" id="KW-0472">Membrane</keyword>
<evidence type="ECO:0000256" key="1">
    <source>
        <dbReference type="ARBA" id="ARBA00004651"/>
    </source>
</evidence>
<reference evidence="8 9" key="1">
    <citation type="submission" date="2020-08" db="EMBL/GenBank/DDBJ databases">
        <title>Genomic Encyclopedia of Type Strains, Phase IV (KMG-IV): sequencing the most valuable type-strain genomes for metagenomic binning, comparative biology and taxonomic classification.</title>
        <authorList>
            <person name="Goeker M."/>
        </authorList>
    </citation>
    <scope>NUCLEOTIDE SEQUENCE [LARGE SCALE GENOMIC DNA]</scope>
    <source>
        <strain evidence="8 9">DSM 25895</strain>
    </source>
</reference>
<dbReference type="PANTHER" id="PTHR40043">
    <property type="entry name" value="UPF0719 INNER MEMBRANE PROTEIN YJFL"/>
    <property type="match status" value="1"/>
</dbReference>
<dbReference type="Proteomes" id="UP000562254">
    <property type="component" value="Unassembled WGS sequence"/>
</dbReference>
<evidence type="ECO:0000256" key="5">
    <source>
        <dbReference type="ARBA" id="ARBA00022989"/>
    </source>
</evidence>
<dbReference type="InterPro" id="IPR007140">
    <property type="entry name" value="DUF350"/>
</dbReference>
<organism evidence="8 9">
    <name type="scientific">Neoroseomonas alkaliterrae</name>
    <dbReference type="NCBI Taxonomy" id="1452450"/>
    <lineage>
        <taxon>Bacteria</taxon>
        <taxon>Pseudomonadati</taxon>
        <taxon>Pseudomonadota</taxon>
        <taxon>Alphaproteobacteria</taxon>
        <taxon>Acetobacterales</taxon>
        <taxon>Acetobacteraceae</taxon>
        <taxon>Neoroseomonas</taxon>
    </lineage>
</organism>
<evidence type="ECO:0000256" key="2">
    <source>
        <dbReference type="ARBA" id="ARBA00005779"/>
    </source>
</evidence>
<accession>A0A840XVW9</accession>
<keyword evidence="5 7" id="KW-1133">Transmembrane helix</keyword>
<keyword evidence="4 7" id="KW-0812">Transmembrane</keyword>
<evidence type="ECO:0000256" key="3">
    <source>
        <dbReference type="ARBA" id="ARBA00022475"/>
    </source>
</evidence>
<comment type="similarity">
    <text evidence="2">Belongs to the UPF0719 family.</text>
</comment>
<dbReference type="PANTHER" id="PTHR40043:SF1">
    <property type="entry name" value="UPF0719 INNER MEMBRANE PROTEIN YJFL"/>
    <property type="match status" value="1"/>
</dbReference>
<evidence type="ECO:0000313" key="9">
    <source>
        <dbReference type="Proteomes" id="UP000562254"/>
    </source>
</evidence>
<dbReference type="AlphaFoldDB" id="A0A840XVW9"/>
<dbReference type="RefSeq" id="WP_184486656.1">
    <property type="nucleotide sequence ID" value="NZ_JAAEDJ010000099.1"/>
</dbReference>
<proteinExistence type="inferred from homology"/>
<dbReference type="EMBL" id="JACIJE010000011">
    <property type="protein sequence ID" value="MBB5691260.1"/>
    <property type="molecule type" value="Genomic_DNA"/>
</dbReference>
<protein>
    <submittedName>
        <fullName evidence="8">Putative membrane protein</fullName>
    </submittedName>
</protein>
<comment type="subcellular location">
    <subcellularLocation>
        <location evidence="1">Cell membrane</location>
        <topology evidence="1">Multi-pass membrane protein</topology>
    </subcellularLocation>
</comment>
<keyword evidence="9" id="KW-1185">Reference proteome</keyword>
<dbReference type="GO" id="GO:0005886">
    <property type="term" value="C:plasma membrane"/>
    <property type="evidence" value="ECO:0007669"/>
    <property type="project" value="UniProtKB-SubCell"/>
</dbReference>
<dbReference type="Pfam" id="PF03994">
    <property type="entry name" value="DUF350"/>
    <property type="match status" value="1"/>
</dbReference>